<keyword evidence="1" id="KW-0808">Transferase</keyword>
<evidence type="ECO:0000256" key="5">
    <source>
        <dbReference type="SAM" id="MobiDB-lite"/>
    </source>
</evidence>
<protein>
    <recommendedName>
        <fullName evidence="6">Protein kinase domain-containing protein</fullName>
    </recommendedName>
</protein>
<dbReference type="InterPro" id="IPR045269">
    <property type="entry name" value="Atg1-like"/>
</dbReference>
<keyword evidence="4" id="KW-0067">ATP-binding</keyword>
<evidence type="ECO:0000256" key="1">
    <source>
        <dbReference type="ARBA" id="ARBA00022679"/>
    </source>
</evidence>
<dbReference type="PANTHER" id="PTHR24348:SF22">
    <property type="entry name" value="NON-SPECIFIC SERINE_THREONINE PROTEIN KINASE"/>
    <property type="match status" value="1"/>
</dbReference>
<dbReference type="Gene3D" id="3.30.200.20">
    <property type="entry name" value="Phosphorylase Kinase, domain 1"/>
    <property type="match status" value="1"/>
</dbReference>
<dbReference type="InterPro" id="IPR000719">
    <property type="entry name" value="Prot_kinase_dom"/>
</dbReference>
<organism evidence="7">
    <name type="scientific">viral metagenome</name>
    <dbReference type="NCBI Taxonomy" id="1070528"/>
    <lineage>
        <taxon>unclassified sequences</taxon>
        <taxon>metagenomes</taxon>
        <taxon>organismal metagenomes</taxon>
    </lineage>
</organism>
<proteinExistence type="predicted"/>
<dbReference type="SMART" id="SM00220">
    <property type="entry name" value="S_TKc"/>
    <property type="match status" value="1"/>
</dbReference>
<dbReference type="GO" id="GO:0000407">
    <property type="term" value="C:phagophore assembly site"/>
    <property type="evidence" value="ECO:0007669"/>
    <property type="project" value="TreeGrafter"/>
</dbReference>
<evidence type="ECO:0000256" key="4">
    <source>
        <dbReference type="ARBA" id="ARBA00022840"/>
    </source>
</evidence>
<sequence length="380" mass="42352">MNREIQEAIKKTSCQPNKIFKRVKKIGQGQYGSVYEACLNDECSKKVAYKTSNSNLSGERNLAKYFRKLSPSGIKIYGYGKCLKNTKPELPKGKYLTTRSAPTSSKGAKSSSKAKTGVKKGTTQVPVKVIDHLYLELLEGQSLDKYLPKRRFDVGYGSNLKKIVIQVLTILRAVHSKSKSFRHNDLHLGNIYITKKGEIKIIDYGLSTVNGIRNPEINKAPNETLRSMHGIYRGNHYMYDAHFFLNALYSAPALTTPGFKRFVEDVLGPQYLGMGGGPGSMIHLHRLKEVPVSSRVHNVNLSYEKLFTHPYISGRSNTVKIMNSVKKNVKATSIFSPKPVSTQTMSTSNAAQILARAQQQKSGSKKPPTARRPAARSQRK</sequence>
<feature type="compositionally biased region" description="Polar residues" evidence="5">
    <location>
        <begin position="338"/>
        <end position="362"/>
    </location>
</feature>
<dbReference type="PROSITE" id="PS50011">
    <property type="entry name" value="PROTEIN_KINASE_DOM"/>
    <property type="match status" value="1"/>
</dbReference>
<evidence type="ECO:0000259" key="6">
    <source>
        <dbReference type="PROSITE" id="PS50011"/>
    </source>
</evidence>
<dbReference type="Pfam" id="PF00069">
    <property type="entry name" value="Pkinase"/>
    <property type="match status" value="1"/>
</dbReference>
<reference evidence="7" key="1">
    <citation type="journal article" date="2020" name="Nature">
        <title>Giant virus diversity and host interactions through global metagenomics.</title>
        <authorList>
            <person name="Schulz F."/>
            <person name="Roux S."/>
            <person name="Paez-Espino D."/>
            <person name="Jungbluth S."/>
            <person name="Walsh D.A."/>
            <person name="Denef V.J."/>
            <person name="McMahon K.D."/>
            <person name="Konstantinidis K.T."/>
            <person name="Eloe-Fadrosh E.A."/>
            <person name="Kyrpides N.C."/>
            <person name="Woyke T."/>
        </authorList>
    </citation>
    <scope>NUCLEOTIDE SEQUENCE</scope>
    <source>
        <strain evidence="7">GVMAG-M-3300021389-45</strain>
    </source>
</reference>
<dbReference type="GO" id="GO:0005829">
    <property type="term" value="C:cytosol"/>
    <property type="evidence" value="ECO:0007669"/>
    <property type="project" value="TreeGrafter"/>
</dbReference>
<accession>A0A6C0CMF2</accession>
<dbReference type="GO" id="GO:0010506">
    <property type="term" value="P:regulation of autophagy"/>
    <property type="evidence" value="ECO:0007669"/>
    <property type="project" value="InterPro"/>
</dbReference>
<dbReference type="SUPFAM" id="SSF56112">
    <property type="entry name" value="Protein kinase-like (PK-like)"/>
    <property type="match status" value="1"/>
</dbReference>
<dbReference type="Gene3D" id="1.10.510.10">
    <property type="entry name" value="Transferase(Phosphotransferase) domain 1"/>
    <property type="match status" value="1"/>
</dbReference>
<dbReference type="GO" id="GO:0005776">
    <property type="term" value="C:autophagosome"/>
    <property type="evidence" value="ECO:0007669"/>
    <property type="project" value="TreeGrafter"/>
</dbReference>
<dbReference type="GO" id="GO:0000045">
    <property type="term" value="P:autophagosome assembly"/>
    <property type="evidence" value="ECO:0007669"/>
    <property type="project" value="TreeGrafter"/>
</dbReference>
<evidence type="ECO:0000313" key="7">
    <source>
        <dbReference type="EMBL" id="QHT05631.1"/>
    </source>
</evidence>
<evidence type="ECO:0000256" key="2">
    <source>
        <dbReference type="ARBA" id="ARBA00022741"/>
    </source>
</evidence>
<keyword evidence="2" id="KW-0547">Nucleotide-binding</keyword>
<dbReference type="EMBL" id="MN739457">
    <property type="protein sequence ID" value="QHT05631.1"/>
    <property type="molecule type" value="Genomic_DNA"/>
</dbReference>
<name>A0A6C0CMF2_9ZZZZ</name>
<feature type="domain" description="Protein kinase" evidence="6">
    <location>
        <begin position="20"/>
        <end position="380"/>
    </location>
</feature>
<dbReference type="PANTHER" id="PTHR24348">
    <property type="entry name" value="SERINE/THREONINE-PROTEIN KINASE UNC-51-RELATED"/>
    <property type="match status" value="1"/>
</dbReference>
<dbReference type="GO" id="GO:0005524">
    <property type="term" value="F:ATP binding"/>
    <property type="evidence" value="ECO:0007669"/>
    <property type="project" value="UniProtKB-KW"/>
</dbReference>
<dbReference type="GO" id="GO:0016020">
    <property type="term" value="C:membrane"/>
    <property type="evidence" value="ECO:0007669"/>
    <property type="project" value="TreeGrafter"/>
</dbReference>
<keyword evidence="3" id="KW-0418">Kinase</keyword>
<feature type="compositionally biased region" description="Low complexity" evidence="5">
    <location>
        <begin position="100"/>
        <end position="118"/>
    </location>
</feature>
<evidence type="ECO:0000256" key="3">
    <source>
        <dbReference type="ARBA" id="ARBA00022777"/>
    </source>
</evidence>
<dbReference type="GO" id="GO:0004674">
    <property type="term" value="F:protein serine/threonine kinase activity"/>
    <property type="evidence" value="ECO:0007669"/>
    <property type="project" value="InterPro"/>
</dbReference>
<dbReference type="InterPro" id="IPR011009">
    <property type="entry name" value="Kinase-like_dom_sf"/>
</dbReference>
<feature type="region of interest" description="Disordered" evidence="5">
    <location>
        <begin position="338"/>
        <end position="380"/>
    </location>
</feature>
<feature type="region of interest" description="Disordered" evidence="5">
    <location>
        <begin position="93"/>
        <end position="118"/>
    </location>
</feature>
<dbReference type="AlphaFoldDB" id="A0A6C0CMF2"/>